<gene>
    <name evidence="2" type="ORF">TWF694_006669</name>
</gene>
<keyword evidence="1" id="KW-0812">Transmembrane</keyword>
<comment type="caution">
    <text evidence="2">The sequence shown here is derived from an EMBL/GenBank/DDBJ whole genome shotgun (WGS) entry which is preliminary data.</text>
</comment>
<dbReference type="Proteomes" id="UP001365542">
    <property type="component" value="Unassembled WGS sequence"/>
</dbReference>
<dbReference type="EMBL" id="JAVHJO010000002">
    <property type="protein sequence ID" value="KAK6542728.1"/>
    <property type="molecule type" value="Genomic_DNA"/>
</dbReference>
<feature type="transmembrane region" description="Helical" evidence="1">
    <location>
        <begin position="377"/>
        <end position="399"/>
    </location>
</feature>
<sequence>MANRRHKSDNALRPALKHKSIPPVMSAGNPLALTTHPDLYLIIISHQNPNSETHLLLSQNIVCSLSRPFKRAYIAAVTHSRKFQVSGEDYPCIRLDWWHSDALVIILKVIHHHPDAFPNIEKLDFKTFWGIPATLETLQIDLSRWFVRYFEYWKPKKLEYGYEPWLIVGKVFDCDEDYARLSAKIIVEFAGWGEDGGWLKGPEGTKMLNSDEDLKMWEGWAPRDIMEKMKMEQERLLDEVTNCLRAWYRHVVHLKTSRQGVCTCSPVDDCVIVGRSLIQRLKANSLIHRSHQHVHYRGSVVDLRRILQPTEAQLQRMFGSFGYGRCKVYDSMRHTIKEVDEVLTKVKGFNYDGTEEEFDIYSLCRSQISLPWSNGQLGILAAVVVLIFTVVVIFVWSILKALLGGLCALETII</sequence>
<protein>
    <submittedName>
        <fullName evidence="2">Uncharacterized protein</fullName>
    </submittedName>
</protein>
<reference evidence="2 3" key="1">
    <citation type="submission" date="2019-10" db="EMBL/GenBank/DDBJ databases">
        <authorList>
            <person name="Palmer J.M."/>
        </authorList>
    </citation>
    <scope>NUCLEOTIDE SEQUENCE [LARGE SCALE GENOMIC DNA]</scope>
    <source>
        <strain evidence="2 3">TWF694</strain>
    </source>
</reference>
<proteinExistence type="predicted"/>
<keyword evidence="3" id="KW-1185">Reference proteome</keyword>
<evidence type="ECO:0000256" key="1">
    <source>
        <dbReference type="SAM" id="Phobius"/>
    </source>
</evidence>
<organism evidence="2 3">
    <name type="scientific">Orbilia ellipsospora</name>
    <dbReference type="NCBI Taxonomy" id="2528407"/>
    <lineage>
        <taxon>Eukaryota</taxon>
        <taxon>Fungi</taxon>
        <taxon>Dikarya</taxon>
        <taxon>Ascomycota</taxon>
        <taxon>Pezizomycotina</taxon>
        <taxon>Orbiliomycetes</taxon>
        <taxon>Orbiliales</taxon>
        <taxon>Orbiliaceae</taxon>
        <taxon>Orbilia</taxon>
    </lineage>
</organism>
<evidence type="ECO:0000313" key="3">
    <source>
        <dbReference type="Proteomes" id="UP001365542"/>
    </source>
</evidence>
<accession>A0AAV9XL78</accession>
<keyword evidence="1" id="KW-1133">Transmembrane helix</keyword>
<keyword evidence="1" id="KW-0472">Membrane</keyword>
<dbReference type="AlphaFoldDB" id="A0AAV9XL78"/>
<name>A0AAV9XL78_9PEZI</name>
<evidence type="ECO:0000313" key="2">
    <source>
        <dbReference type="EMBL" id="KAK6542728.1"/>
    </source>
</evidence>